<dbReference type="InterPro" id="IPR002048">
    <property type="entry name" value="EF_hand_dom"/>
</dbReference>
<dbReference type="PROSITE" id="PS50222">
    <property type="entry name" value="EF_HAND_2"/>
    <property type="match status" value="1"/>
</dbReference>
<dbReference type="SMART" id="SM00054">
    <property type="entry name" value="EFh"/>
    <property type="match status" value="1"/>
</dbReference>
<evidence type="ECO:0000256" key="3">
    <source>
        <dbReference type="SAM" id="MobiDB-lite"/>
    </source>
</evidence>
<evidence type="ECO:0000313" key="5">
    <source>
        <dbReference type="EMBL" id="GMI35010.1"/>
    </source>
</evidence>
<proteinExistence type="predicted"/>
<feature type="domain" description="EF-hand" evidence="4">
    <location>
        <begin position="517"/>
        <end position="552"/>
    </location>
</feature>
<keyword evidence="2" id="KW-0175">Coiled coil</keyword>
<dbReference type="PROSITE" id="PS00018">
    <property type="entry name" value="EF_HAND_1"/>
    <property type="match status" value="1"/>
</dbReference>
<keyword evidence="1" id="KW-0106">Calcium</keyword>
<dbReference type="Proteomes" id="UP001165060">
    <property type="component" value="Unassembled WGS sequence"/>
</dbReference>
<dbReference type="PANTHER" id="PTHR34894">
    <property type="entry name" value="SAM-DEPENDENT METHYLTRANSFERASE RSMI, CONSERVED SITE"/>
    <property type="match status" value="1"/>
</dbReference>
<dbReference type="InterPro" id="IPR018247">
    <property type="entry name" value="EF_Hand_1_Ca_BS"/>
</dbReference>
<dbReference type="SUPFAM" id="SSF47473">
    <property type="entry name" value="EF-hand"/>
    <property type="match status" value="1"/>
</dbReference>
<organism evidence="5 6">
    <name type="scientific">Tetraparma gracilis</name>
    <dbReference type="NCBI Taxonomy" id="2962635"/>
    <lineage>
        <taxon>Eukaryota</taxon>
        <taxon>Sar</taxon>
        <taxon>Stramenopiles</taxon>
        <taxon>Ochrophyta</taxon>
        <taxon>Bolidophyceae</taxon>
        <taxon>Parmales</taxon>
        <taxon>Triparmaceae</taxon>
        <taxon>Tetraparma</taxon>
    </lineage>
</organism>
<feature type="coiled-coil region" evidence="2">
    <location>
        <begin position="1"/>
        <end position="39"/>
    </location>
</feature>
<accession>A0ABQ6MY11</accession>
<keyword evidence="6" id="KW-1185">Reference proteome</keyword>
<dbReference type="Gene3D" id="1.10.238.10">
    <property type="entry name" value="EF-hand"/>
    <property type="match status" value="1"/>
</dbReference>
<feature type="region of interest" description="Disordered" evidence="3">
    <location>
        <begin position="155"/>
        <end position="193"/>
    </location>
</feature>
<feature type="compositionally biased region" description="Basic and acidic residues" evidence="3">
    <location>
        <begin position="156"/>
        <end position="166"/>
    </location>
</feature>
<dbReference type="InterPro" id="IPR011992">
    <property type="entry name" value="EF-hand-dom_pair"/>
</dbReference>
<evidence type="ECO:0000256" key="2">
    <source>
        <dbReference type="SAM" id="Coils"/>
    </source>
</evidence>
<reference evidence="5 6" key="1">
    <citation type="journal article" date="2023" name="Commun. Biol.">
        <title>Genome analysis of Parmales, the sister group of diatoms, reveals the evolutionary specialization of diatoms from phago-mixotrophs to photoautotrophs.</title>
        <authorList>
            <person name="Ban H."/>
            <person name="Sato S."/>
            <person name="Yoshikawa S."/>
            <person name="Yamada K."/>
            <person name="Nakamura Y."/>
            <person name="Ichinomiya M."/>
            <person name="Sato N."/>
            <person name="Blanc-Mathieu R."/>
            <person name="Endo H."/>
            <person name="Kuwata A."/>
            <person name="Ogata H."/>
        </authorList>
    </citation>
    <scope>NUCLEOTIDE SEQUENCE [LARGE SCALE GENOMIC DNA]</scope>
</reference>
<evidence type="ECO:0000313" key="6">
    <source>
        <dbReference type="Proteomes" id="UP001165060"/>
    </source>
</evidence>
<evidence type="ECO:0000256" key="1">
    <source>
        <dbReference type="ARBA" id="ARBA00022837"/>
    </source>
</evidence>
<comment type="caution">
    <text evidence="5">The sequence shown here is derived from an EMBL/GenBank/DDBJ whole genome shotgun (WGS) entry which is preliminary data.</text>
</comment>
<gene>
    <name evidence="5" type="ORF">TeGR_g3656</name>
</gene>
<name>A0ABQ6MY11_9STRA</name>
<dbReference type="EMBL" id="BRYB01004676">
    <property type="protein sequence ID" value="GMI35010.1"/>
    <property type="molecule type" value="Genomic_DNA"/>
</dbReference>
<dbReference type="PANTHER" id="PTHR34894:SF5">
    <property type="entry name" value="EF-HAND DOMAIN-CONTAINING PROTEIN"/>
    <property type="match status" value="1"/>
</dbReference>
<feature type="compositionally biased region" description="Gly residues" evidence="3">
    <location>
        <begin position="465"/>
        <end position="486"/>
    </location>
</feature>
<feature type="region of interest" description="Disordered" evidence="3">
    <location>
        <begin position="448"/>
        <end position="491"/>
    </location>
</feature>
<sequence length="653" mass="74076">MKDAKAAAMNMAYERKQLEERLKREEEKLVARFKAAEEEWAKERKKMFEELKSNKRPPPQVIVKQAIDTSVPKRRIKAKPKEVVRSPSPEKRVVELATTTCQTEVNDDGLWQKQDGWVINVDEDVLAKALWRRAIRFAACPCCQGAGEFLQNAIEMSRDPKKKQQQEEEEEDEDEDPSNSADGGLEKKLAKKRGRRSGVEQEWMLPDDLVEFLSNLPKTVMGSSPRPLAWLCRELNGILTEKIVADKMDDKEGQQTQGMNDFLMELYLKRHGLRRLAELNLYVLIISIREHYKKNRLAHCFARFMNLIDELKKKKGAGGEAGKDGDVPMTNRHLDTSFLSAFLWTRDQMLKEYFGVYVFGSIERQKGGEGSMEGVPSHIIVEKGSRFWIPMERAVQVVKLVFNFLAPRKLAIYCRQIEKHAHVLYKNGTVGKGDGARMVIRSVMRTSMLQSNKPQPKPADAAAGAGAGGEGGEGAEGGGAEGGGDGENQDSKDCQIVVDMYDALELIMEILTLRTHHMEDQLKRFFIEGDDNGDGVLSFEEFDTLLKRIAPQFSERRILRMFREALTSGPESSFAIEKATFAQVCKNHGMVKLIDTEKLEREQEEAERAQETRVEDHEKKMEELKLKRKEMVLEEGDEDDESEEEEEGGGEGA</sequence>
<evidence type="ECO:0000259" key="4">
    <source>
        <dbReference type="PROSITE" id="PS50222"/>
    </source>
</evidence>
<feature type="region of interest" description="Disordered" evidence="3">
    <location>
        <begin position="601"/>
        <end position="653"/>
    </location>
</feature>
<feature type="compositionally biased region" description="Basic and acidic residues" evidence="3">
    <location>
        <begin position="601"/>
        <end position="632"/>
    </location>
</feature>
<feature type="compositionally biased region" description="Acidic residues" evidence="3">
    <location>
        <begin position="633"/>
        <end position="653"/>
    </location>
</feature>
<protein>
    <recommendedName>
        <fullName evidence="4">EF-hand domain-containing protein</fullName>
    </recommendedName>
</protein>
<feature type="compositionally biased region" description="Acidic residues" evidence="3">
    <location>
        <begin position="167"/>
        <end position="177"/>
    </location>
</feature>